<dbReference type="OrthoDB" id="5397613at2759"/>
<evidence type="ECO:0000313" key="2">
    <source>
        <dbReference type="EMBL" id="CCX16075.1"/>
    </source>
</evidence>
<dbReference type="AlphaFoldDB" id="U4LHK4"/>
<accession>U4LHK4</accession>
<dbReference type="EMBL" id="HF936297">
    <property type="protein sequence ID" value="CCX16075.1"/>
    <property type="molecule type" value="Genomic_DNA"/>
</dbReference>
<feature type="compositionally biased region" description="Basic and acidic residues" evidence="1">
    <location>
        <begin position="25"/>
        <end position="37"/>
    </location>
</feature>
<keyword evidence="3" id="KW-1185">Reference proteome</keyword>
<name>U4LHK4_PYROM</name>
<feature type="compositionally biased region" description="Basic and acidic residues" evidence="1">
    <location>
        <begin position="112"/>
        <end position="122"/>
    </location>
</feature>
<feature type="region of interest" description="Disordered" evidence="1">
    <location>
        <begin position="112"/>
        <end position="145"/>
    </location>
</feature>
<proteinExistence type="predicted"/>
<evidence type="ECO:0000256" key="1">
    <source>
        <dbReference type="SAM" id="MobiDB-lite"/>
    </source>
</evidence>
<evidence type="ECO:0000313" key="3">
    <source>
        <dbReference type="Proteomes" id="UP000018144"/>
    </source>
</evidence>
<feature type="region of interest" description="Disordered" evidence="1">
    <location>
        <begin position="12"/>
        <end position="41"/>
    </location>
</feature>
<dbReference type="Proteomes" id="UP000018144">
    <property type="component" value="Unassembled WGS sequence"/>
</dbReference>
<protein>
    <submittedName>
        <fullName evidence="2">Uncharacterized protein</fullName>
    </submittedName>
</protein>
<gene>
    <name evidence="2" type="ORF">PCON_02585</name>
</gene>
<sequence>MHSCILVSPAGNPSYIDLPPPPEFDDNRSIYGRRDRGGQGVEEWDPEMAHLTNQGNRIFAIRPTDGILSSGNVAAGARGFKMAGKELVGLLGKNKWKQMLAMMMRERDRVMEKEMPRNEKSWKTSGRLKRGRPEGMETRWVGGCG</sequence>
<organism evidence="2 3">
    <name type="scientific">Pyronema omphalodes (strain CBS 100304)</name>
    <name type="common">Pyronema confluens</name>
    <dbReference type="NCBI Taxonomy" id="1076935"/>
    <lineage>
        <taxon>Eukaryota</taxon>
        <taxon>Fungi</taxon>
        <taxon>Dikarya</taxon>
        <taxon>Ascomycota</taxon>
        <taxon>Pezizomycotina</taxon>
        <taxon>Pezizomycetes</taxon>
        <taxon>Pezizales</taxon>
        <taxon>Pyronemataceae</taxon>
        <taxon>Pyronema</taxon>
    </lineage>
</organism>
<reference evidence="2 3" key="1">
    <citation type="journal article" date="2013" name="PLoS Genet.">
        <title>The genome and development-dependent transcriptomes of Pyronema confluens: a window into fungal evolution.</title>
        <authorList>
            <person name="Traeger S."/>
            <person name="Altegoer F."/>
            <person name="Freitag M."/>
            <person name="Gabaldon T."/>
            <person name="Kempken F."/>
            <person name="Kumar A."/>
            <person name="Marcet-Houben M."/>
            <person name="Poggeler S."/>
            <person name="Stajich J.E."/>
            <person name="Nowrousian M."/>
        </authorList>
    </citation>
    <scope>NUCLEOTIDE SEQUENCE [LARGE SCALE GENOMIC DNA]</scope>
    <source>
        <strain evidence="3">CBS 100304</strain>
        <tissue evidence="2">Vegetative mycelium</tissue>
    </source>
</reference>